<dbReference type="RefSeq" id="WP_163958138.1">
    <property type="nucleotide sequence ID" value="NZ_BAAAES010000004.1"/>
</dbReference>
<reference evidence="2 3" key="1">
    <citation type="journal article" date="2019" name="Int. J. Syst. Evol. Microbiol.">
        <title>The Global Catalogue of Microorganisms (GCM) 10K type strain sequencing project: providing services to taxonomists for standard genome sequencing and annotation.</title>
        <authorList>
            <consortium name="The Broad Institute Genomics Platform"/>
            <consortium name="The Broad Institute Genome Sequencing Center for Infectious Disease"/>
            <person name="Wu L."/>
            <person name="Ma J."/>
        </authorList>
    </citation>
    <scope>NUCLEOTIDE SEQUENCE [LARGE SCALE GENOMIC DNA]</scope>
    <source>
        <strain evidence="2 3">JCM 14603</strain>
    </source>
</reference>
<keyword evidence="3" id="KW-1185">Reference proteome</keyword>
<sequence>MADFDDTFDPELGAACNRLAAFVEPLPEGATVDAASKLTERDLALILRRLYATRHVERADHQSTDAPRTTLRASVPLTAKG</sequence>
<dbReference type="Proteomes" id="UP001500238">
    <property type="component" value="Unassembled WGS sequence"/>
</dbReference>
<organism evidence="2 3">
    <name type="scientific">Sphingomonas insulae</name>
    <dbReference type="NCBI Taxonomy" id="424800"/>
    <lineage>
        <taxon>Bacteria</taxon>
        <taxon>Pseudomonadati</taxon>
        <taxon>Pseudomonadota</taxon>
        <taxon>Alphaproteobacteria</taxon>
        <taxon>Sphingomonadales</taxon>
        <taxon>Sphingomonadaceae</taxon>
        <taxon>Sphingomonas</taxon>
    </lineage>
</organism>
<evidence type="ECO:0000313" key="3">
    <source>
        <dbReference type="Proteomes" id="UP001500238"/>
    </source>
</evidence>
<evidence type="ECO:0000313" key="2">
    <source>
        <dbReference type="EMBL" id="GAA0661236.1"/>
    </source>
</evidence>
<protein>
    <submittedName>
        <fullName evidence="2">Uncharacterized protein</fullName>
    </submittedName>
</protein>
<gene>
    <name evidence="2" type="ORF">GCM10009102_07480</name>
</gene>
<accession>A0ABN1HP55</accession>
<evidence type="ECO:0000256" key="1">
    <source>
        <dbReference type="SAM" id="MobiDB-lite"/>
    </source>
</evidence>
<proteinExistence type="predicted"/>
<comment type="caution">
    <text evidence="2">The sequence shown here is derived from an EMBL/GenBank/DDBJ whole genome shotgun (WGS) entry which is preliminary data.</text>
</comment>
<feature type="region of interest" description="Disordered" evidence="1">
    <location>
        <begin position="58"/>
        <end position="81"/>
    </location>
</feature>
<name>A0ABN1HP55_9SPHN</name>
<dbReference type="EMBL" id="BAAAES010000004">
    <property type="protein sequence ID" value="GAA0661236.1"/>
    <property type="molecule type" value="Genomic_DNA"/>
</dbReference>